<reference evidence="1 2" key="1">
    <citation type="submission" date="2019-04" db="EMBL/GenBank/DDBJ databases">
        <title>Friends and foes A comparative genomics study of 23 Aspergillus species from section Flavi.</title>
        <authorList>
            <consortium name="DOE Joint Genome Institute"/>
            <person name="Kjaerbolling I."/>
            <person name="Vesth T."/>
            <person name="Frisvad J.C."/>
            <person name="Nybo J.L."/>
            <person name="Theobald S."/>
            <person name="Kildgaard S."/>
            <person name="Isbrandt T."/>
            <person name="Kuo A."/>
            <person name="Sato A."/>
            <person name="Lyhne E.K."/>
            <person name="Kogle M.E."/>
            <person name="Wiebenga A."/>
            <person name="Kun R.S."/>
            <person name="Lubbers R.J."/>
            <person name="Makela M.R."/>
            <person name="Barry K."/>
            <person name="Chovatia M."/>
            <person name="Clum A."/>
            <person name="Daum C."/>
            <person name="Haridas S."/>
            <person name="He G."/>
            <person name="LaButti K."/>
            <person name="Lipzen A."/>
            <person name="Mondo S."/>
            <person name="Riley R."/>
            <person name="Salamov A."/>
            <person name="Simmons B.A."/>
            <person name="Magnuson J.K."/>
            <person name="Henrissat B."/>
            <person name="Mortensen U.H."/>
            <person name="Larsen T.O."/>
            <person name="Devries R.P."/>
            <person name="Grigoriev I.V."/>
            <person name="Machida M."/>
            <person name="Baker S.E."/>
            <person name="Andersen M.R."/>
        </authorList>
    </citation>
    <scope>NUCLEOTIDE SEQUENCE [LARGE SCALE GENOMIC DNA]</scope>
    <source>
        <strain evidence="1 2">IBT 18842</strain>
    </source>
</reference>
<dbReference type="SUPFAM" id="SSF52047">
    <property type="entry name" value="RNI-like"/>
    <property type="match status" value="1"/>
</dbReference>
<accession>A0A5N6TL92</accession>
<dbReference type="OrthoDB" id="10485541at2759"/>
<dbReference type="InterPro" id="IPR032675">
    <property type="entry name" value="LRR_dom_sf"/>
</dbReference>
<evidence type="ECO:0000313" key="2">
    <source>
        <dbReference type="Proteomes" id="UP000325780"/>
    </source>
</evidence>
<gene>
    <name evidence="1" type="ORF">BDV25DRAFT_161066</name>
</gene>
<dbReference type="EMBL" id="ML742225">
    <property type="protein sequence ID" value="KAE8147105.1"/>
    <property type="molecule type" value="Genomic_DNA"/>
</dbReference>
<keyword evidence="2" id="KW-1185">Reference proteome</keyword>
<sequence length="388" mass="43802">MAKEFNFPPELCLQILQYIWASDTPTQLKRQTLRSTRLVNRTWSQSASELLFRDFTIYGSRDLGADLRRVAVLKQISQTMLAPLIRNLTVELSLYGDCDDEKSMDQFQDLFTNLTLIFPEAIPKFPGLEQLRLILLGRNEMSDAGYGDQKCAVVDYAFAQLAYHIPFEFVGSIGKSLSMAPLPNLHTLSLDLFTMCDLATILQAGESADAGKPSYFRQNIKNLRTFGISHNILMCTGLDECPPETYHDDLSATSSNDLACRPFCILKLFDYGLDNLESLTVECSELQNVCIDMHDMWPTVPFQNLRYIRLHKTFISVGTLKSIMERSKDTLEELYIHWSTGIQSVNTDIITDLIKSMPNLQRAKLVSEGDSFVFDRPGLATLKGASES</sequence>
<evidence type="ECO:0008006" key="3">
    <source>
        <dbReference type="Google" id="ProtNLM"/>
    </source>
</evidence>
<dbReference type="Gene3D" id="3.80.10.10">
    <property type="entry name" value="Ribonuclease Inhibitor"/>
    <property type="match status" value="1"/>
</dbReference>
<dbReference type="Proteomes" id="UP000325780">
    <property type="component" value="Unassembled WGS sequence"/>
</dbReference>
<proteinExistence type="predicted"/>
<dbReference type="AlphaFoldDB" id="A0A5N6TL92"/>
<evidence type="ECO:0000313" key="1">
    <source>
        <dbReference type="EMBL" id="KAE8147105.1"/>
    </source>
</evidence>
<name>A0A5N6TL92_ASPAV</name>
<protein>
    <recommendedName>
        <fullName evidence="3">F-box domain-containing protein</fullName>
    </recommendedName>
</protein>
<organism evidence="1 2">
    <name type="scientific">Aspergillus avenaceus</name>
    <dbReference type="NCBI Taxonomy" id="36643"/>
    <lineage>
        <taxon>Eukaryota</taxon>
        <taxon>Fungi</taxon>
        <taxon>Dikarya</taxon>
        <taxon>Ascomycota</taxon>
        <taxon>Pezizomycotina</taxon>
        <taxon>Eurotiomycetes</taxon>
        <taxon>Eurotiomycetidae</taxon>
        <taxon>Eurotiales</taxon>
        <taxon>Aspergillaceae</taxon>
        <taxon>Aspergillus</taxon>
        <taxon>Aspergillus subgen. Circumdati</taxon>
    </lineage>
</organism>